<comment type="caution">
    <text evidence="2">The sequence shown here is derived from an EMBL/GenBank/DDBJ whole genome shotgun (WGS) entry which is preliminary data.</text>
</comment>
<dbReference type="PANTHER" id="PTHR33153">
    <property type="entry name" value="MYND-TYPE DOMAIN-CONTAINING PROTEIN"/>
    <property type="match status" value="1"/>
</dbReference>
<name>A0ABP0PKB4_9DINO</name>
<dbReference type="Proteomes" id="UP001642484">
    <property type="component" value="Unassembled WGS sequence"/>
</dbReference>
<dbReference type="PANTHER" id="PTHR33153:SF3">
    <property type="entry name" value="TRAFFICKING PROTEIN PARTICLE COMPLEX SUBUNIT 11 DOMAIN-CONTAINING PROTEIN"/>
    <property type="match status" value="1"/>
</dbReference>
<evidence type="ECO:0000313" key="3">
    <source>
        <dbReference type="Proteomes" id="UP001642484"/>
    </source>
</evidence>
<organism evidence="2 3">
    <name type="scientific">Durusdinium trenchii</name>
    <dbReference type="NCBI Taxonomy" id="1381693"/>
    <lineage>
        <taxon>Eukaryota</taxon>
        <taxon>Sar</taxon>
        <taxon>Alveolata</taxon>
        <taxon>Dinophyceae</taxon>
        <taxon>Suessiales</taxon>
        <taxon>Symbiodiniaceae</taxon>
        <taxon>Durusdinium</taxon>
    </lineage>
</organism>
<dbReference type="InterPro" id="IPR057191">
    <property type="entry name" value="DUF7869"/>
</dbReference>
<gene>
    <name evidence="2" type="ORF">CCMP2556_LOCUS37421</name>
</gene>
<dbReference type="EMBL" id="CAXAMN010023220">
    <property type="protein sequence ID" value="CAK9075953.1"/>
    <property type="molecule type" value="Genomic_DNA"/>
</dbReference>
<dbReference type="Pfam" id="PF25273">
    <property type="entry name" value="DUF7869"/>
    <property type="match status" value="1"/>
</dbReference>
<feature type="domain" description="DUF7869" evidence="1">
    <location>
        <begin position="127"/>
        <end position="309"/>
    </location>
</feature>
<evidence type="ECO:0000313" key="2">
    <source>
        <dbReference type="EMBL" id="CAK9075953.1"/>
    </source>
</evidence>
<accession>A0ABP0PKB4</accession>
<proteinExistence type="predicted"/>
<reference evidence="2 3" key="1">
    <citation type="submission" date="2024-02" db="EMBL/GenBank/DDBJ databases">
        <authorList>
            <person name="Chen Y."/>
            <person name="Shah S."/>
            <person name="Dougan E. K."/>
            <person name="Thang M."/>
            <person name="Chan C."/>
        </authorList>
    </citation>
    <scope>NUCLEOTIDE SEQUENCE [LARGE SCALE GENOMIC DNA]</scope>
</reference>
<evidence type="ECO:0000259" key="1">
    <source>
        <dbReference type="Pfam" id="PF25273"/>
    </source>
</evidence>
<protein>
    <recommendedName>
        <fullName evidence="1">DUF7869 domain-containing protein</fullName>
    </recommendedName>
</protein>
<sequence>MKQAVQQGKTSAPADLRYLKKPHSKVDQSQRSSVVSFLGHLYNSVAETLPDFRDDVESAKADVELVAVNQGSDDEDAYGDLIQVRAESANESQAKRSKERRMRGCVELNVARKPGVGKEFQRLMRPRAHVVGCLVHGYMVAFAVTEPDLPKDSATHCELIAHILTKLAQQGVVLSEVSFTLQCDNTPRECKNGIVMAFLTSLVSRGIIREATLSSLRTGHSHEDIDQTFGRLASFMISHSAQTPIDFVHVIQAFLQQSDFPFEPAAHRWAFKMDQTRDWKPFLQAAVPVHLKGIGGSGAPHVFRFQRRSNCGH</sequence>
<keyword evidence="3" id="KW-1185">Reference proteome</keyword>